<dbReference type="InterPro" id="IPR027417">
    <property type="entry name" value="P-loop_NTPase"/>
</dbReference>
<organism evidence="6 7">
    <name type="scientific">Aphanomyces astaci</name>
    <name type="common">Crayfish plague agent</name>
    <dbReference type="NCBI Taxonomy" id="112090"/>
    <lineage>
        <taxon>Eukaryota</taxon>
        <taxon>Sar</taxon>
        <taxon>Stramenopiles</taxon>
        <taxon>Oomycota</taxon>
        <taxon>Saprolegniomycetes</taxon>
        <taxon>Saprolegniales</taxon>
        <taxon>Verrucalvaceae</taxon>
        <taxon>Aphanomyces</taxon>
    </lineage>
</organism>
<evidence type="ECO:0000256" key="1">
    <source>
        <dbReference type="ARBA" id="ARBA00022723"/>
    </source>
</evidence>
<feature type="region of interest" description="Disordered" evidence="3">
    <location>
        <begin position="185"/>
        <end position="204"/>
    </location>
</feature>
<dbReference type="GO" id="GO:0003924">
    <property type="term" value="F:GTPase activity"/>
    <property type="evidence" value="ECO:0007669"/>
    <property type="project" value="InterPro"/>
</dbReference>
<accession>A0A418CI46</accession>
<dbReference type="Gene3D" id="2.30.29.30">
    <property type="entry name" value="Pleckstrin-homology domain (PH domain)/Phosphotyrosine-binding domain (PTB)"/>
    <property type="match status" value="1"/>
</dbReference>
<dbReference type="Pfam" id="PF00169">
    <property type="entry name" value="PH"/>
    <property type="match status" value="1"/>
</dbReference>
<dbReference type="SUPFAM" id="SSF49562">
    <property type="entry name" value="C2 domain (Calcium/lipid-binding domain, CaLB)"/>
    <property type="match status" value="2"/>
</dbReference>
<keyword evidence="2" id="KW-0106">Calcium</keyword>
<feature type="domain" description="C2" evidence="5">
    <location>
        <begin position="189"/>
        <end position="330"/>
    </location>
</feature>
<dbReference type="GO" id="GO:0005525">
    <property type="term" value="F:GTP binding"/>
    <property type="evidence" value="ECO:0007669"/>
    <property type="project" value="InterPro"/>
</dbReference>
<dbReference type="VEuPathDB" id="FungiDB:H257_08611"/>
<dbReference type="InterPro" id="IPR011993">
    <property type="entry name" value="PH-like_dom_sf"/>
</dbReference>
<reference evidence="6 7" key="1">
    <citation type="submission" date="2018-08" db="EMBL/GenBank/DDBJ databases">
        <title>Aphanomyces genome sequencing and annotation.</title>
        <authorList>
            <person name="Minardi D."/>
            <person name="Oidtmann B."/>
            <person name="Van Der Giezen M."/>
            <person name="Studholme D.J."/>
        </authorList>
    </citation>
    <scope>NUCLEOTIDE SEQUENCE [LARGE SCALE GENOMIC DNA]</scope>
    <source>
        <strain evidence="6 7">FDL457</strain>
    </source>
</reference>
<dbReference type="Proteomes" id="UP000286510">
    <property type="component" value="Unassembled WGS sequence"/>
</dbReference>
<evidence type="ECO:0000313" key="6">
    <source>
        <dbReference type="EMBL" id="RHY80303.1"/>
    </source>
</evidence>
<dbReference type="Pfam" id="PF00168">
    <property type="entry name" value="C2"/>
    <property type="match status" value="2"/>
</dbReference>
<gene>
    <name evidence="6" type="ORF">DYB26_014168</name>
</gene>
<dbReference type="Gene3D" id="3.40.50.300">
    <property type="entry name" value="P-loop containing nucleotide triphosphate hydrolases"/>
    <property type="match status" value="1"/>
</dbReference>
<dbReference type="PANTHER" id="PTHR45911">
    <property type="entry name" value="C2 DOMAIN-CONTAINING PROTEIN"/>
    <property type="match status" value="1"/>
</dbReference>
<dbReference type="InterPro" id="IPR000008">
    <property type="entry name" value="C2_dom"/>
</dbReference>
<feature type="domain" description="C2" evidence="5">
    <location>
        <begin position="387"/>
        <end position="521"/>
    </location>
</feature>
<dbReference type="PROSITE" id="PS50004">
    <property type="entry name" value="C2"/>
    <property type="match status" value="2"/>
</dbReference>
<proteinExistence type="predicted"/>
<dbReference type="PROSITE" id="PS50003">
    <property type="entry name" value="PH_DOMAIN"/>
    <property type="match status" value="1"/>
</dbReference>
<evidence type="ECO:0000256" key="2">
    <source>
        <dbReference type="ARBA" id="ARBA00022837"/>
    </source>
</evidence>
<dbReference type="PANTHER" id="PTHR45911:SF4">
    <property type="entry name" value="MULTIPLE C2 AND TRANSMEMBRANE DOMAIN-CONTAINING PROTEIN"/>
    <property type="match status" value="1"/>
</dbReference>
<keyword evidence="1" id="KW-0479">Metal-binding</keyword>
<evidence type="ECO:0000313" key="7">
    <source>
        <dbReference type="Proteomes" id="UP000286510"/>
    </source>
</evidence>
<dbReference type="InterPro" id="IPR001806">
    <property type="entry name" value="Small_GTPase"/>
</dbReference>
<name>A0A418CI46_APHAT</name>
<dbReference type="SUPFAM" id="SSF50729">
    <property type="entry name" value="PH domain-like"/>
    <property type="match status" value="1"/>
</dbReference>
<dbReference type="SMART" id="SM00239">
    <property type="entry name" value="C2"/>
    <property type="match status" value="2"/>
</dbReference>
<evidence type="ECO:0000259" key="4">
    <source>
        <dbReference type="PROSITE" id="PS50003"/>
    </source>
</evidence>
<dbReference type="InterPro" id="IPR001849">
    <property type="entry name" value="PH_domain"/>
</dbReference>
<evidence type="ECO:0008006" key="8">
    <source>
        <dbReference type="Google" id="ProtNLM"/>
    </source>
</evidence>
<dbReference type="SMART" id="SM00233">
    <property type="entry name" value="PH"/>
    <property type="match status" value="1"/>
</dbReference>
<dbReference type="EMBL" id="QUTF01027353">
    <property type="protein sequence ID" value="RHY80303.1"/>
    <property type="molecule type" value="Genomic_DNA"/>
</dbReference>
<dbReference type="GO" id="GO:0005509">
    <property type="term" value="F:calcium ion binding"/>
    <property type="evidence" value="ECO:0007669"/>
    <property type="project" value="TreeGrafter"/>
</dbReference>
<dbReference type="AlphaFoldDB" id="A0A418CI46"/>
<dbReference type="CDD" id="cd00030">
    <property type="entry name" value="C2"/>
    <property type="match status" value="2"/>
</dbReference>
<dbReference type="InterPro" id="IPR035892">
    <property type="entry name" value="C2_domain_sf"/>
</dbReference>
<protein>
    <recommendedName>
        <fullName evidence="8">PH domain-containing protein</fullName>
    </recommendedName>
</protein>
<evidence type="ECO:0000259" key="5">
    <source>
        <dbReference type="PROSITE" id="PS50004"/>
    </source>
</evidence>
<dbReference type="SUPFAM" id="SSF52540">
    <property type="entry name" value="P-loop containing nucleoside triphosphate hydrolases"/>
    <property type="match status" value="1"/>
</dbReference>
<sequence>MLRAQAKGWLSDLRKYVTDDIVLAVVGNKCDLPTAFNFALAEAFAREIGATAHQTSAQTGQGVTGLFDAVSRPPPVLKEGYLTKRSKDAALVTNWRKRYFRLVPGELLYFESKEDLEPRRRIQLGLDTVVSLNNDQGYTLCLSVKSSPTSEVFYVQATTEAEKKAWVDALFDAARFTKDVVRKASLLEPPPPPPSSLKSRELSRQGSSVVQGGVLLNIRVVQAKGLIAADTSGTSDPYVGVTLLDKNAFPIKHTTQKTNIIDKALDPVWNCDMRFGDKLDLNTVGAIRFEIIDHDNFTKDDNIGVVTVPLGCFKMNVASATSSETIDHWFHIDPPLTGARPTTNLIAFGQNERQMDERDHGELHLIMNLKGAGLPDFFRNLELRGSSPTKHQLTSSLDETDNRLEVTVVAAKDLVYVDPKDPTGQPTNAVNPICEITLLDAKTHAAMKNELFRTVVQFKTISPVFPDANFVCGRVADIDRAGYVKATLYHVENAKLSVALGSVEVDLNTVANWYPLYSHASPPAKVGEVRLQLLLIGETRGEKEQREQIKRFVLSNTSHAHIHTQPLT</sequence>
<dbReference type="Pfam" id="PF00071">
    <property type="entry name" value="Ras"/>
    <property type="match status" value="1"/>
</dbReference>
<evidence type="ECO:0000256" key="3">
    <source>
        <dbReference type="SAM" id="MobiDB-lite"/>
    </source>
</evidence>
<comment type="caution">
    <text evidence="6">The sequence shown here is derived from an EMBL/GenBank/DDBJ whole genome shotgun (WGS) entry which is preliminary data.</text>
</comment>
<dbReference type="GO" id="GO:0016020">
    <property type="term" value="C:membrane"/>
    <property type="evidence" value="ECO:0007669"/>
    <property type="project" value="TreeGrafter"/>
</dbReference>
<dbReference type="Gene3D" id="2.60.40.150">
    <property type="entry name" value="C2 domain"/>
    <property type="match status" value="2"/>
</dbReference>
<dbReference type="CDD" id="cd00821">
    <property type="entry name" value="PH"/>
    <property type="match status" value="1"/>
</dbReference>
<feature type="domain" description="PH" evidence="4">
    <location>
        <begin position="75"/>
        <end position="175"/>
    </location>
</feature>